<reference evidence="2" key="1">
    <citation type="submission" date="2021-02" db="EMBL/GenBank/DDBJ databases">
        <authorList>
            <person name="Nowell W R."/>
        </authorList>
    </citation>
    <scope>NUCLEOTIDE SEQUENCE</scope>
</reference>
<feature type="region of interest" description="Disordered" evidence="1">
    <location>
        <begin position="1"/>
        <end position="47"/>
    </location>
</feature>
<gene>
    <name evidence="2" type="ORF">OVN521_LOCUS49515</name>
</gene>
<proteinExistence type="predicted"/>
<accession>A0A821KL26</accession>
<evidence type="ECO:0000313" key="2">
    <source>
        <dbReference type="EMBL" id="CAF4733048.1"/>
    </source>
</evidence>
<organism evidence="2 3">
    <name type="scientific">Rotaria magnacalcarata</name>
    <dbReference type="NCBI Taxonomy" id="392030"/>
    <lineage>
        <taxon>Eukaryota</taxon>
        <taxon>Metazoa</taxon>
        <taxon>Spiralia</taxon>
        <taxon>Gnathifera</taxon>
        <taxon>Rotifera</taxon>
        <taxon>Eurotatoria</taxon>
        <taxon>Bdelloidea</taxon>
        <taxon>Philodinida</taxon>
        <taxon>Philodinidae</taxon>
        <taxon>Rotaria</taxon>
    </lineage>
</organism>
<feature type="compositionally biased region" description="Pro residues" evidence="1">
    <location>
        <begin position="38"/>
        <end position="47"/>
    </location>
</feature>
<keyword evidence="3" id="KW-1185">Reference proteome</keyword>
<evidence type="ECO:0000256" key="1">
    <source>
        <dbReference type="SAM" id="MobiDB-lite"/>
    </source>
</evidence>
<dbReference type="Proteomes" id="UP000663866">
    <property type="component" value="Unassembled WGS sequence"/>
</dbReference>
<name>A0A821KL26_9BILA</name>
<dbReference type="EMBL" id="CAJOBG010108834">
    <property type="protein sequence ID" value="CAF4733048.1"/>
    <property type="molecule type" value="Genomic_DNA"/>
</dbReference>
<protein>
    <submittedName>
        <fullName evidence="2">Uncharacterized protein</fullName>
    </submittedName>
</protein>
<sequence length="47" mass="5198">MVPRNNVLSDESHRTYIVQNHNSPPARPAPAVRRHAKTPPPPASDSM</sequence>
<evidence type="ECO:0000313" key="3">
    <source>
        <dbReference type="Proteomes" id="UP000663866"/>
    </source>
</evidence>
<feature type="non-terminal residue" evidence="2">
    <location>
        <position position="47"/>
    </location>
</feature>
<dbReference type="AlphaFoldDB" id="A0A821KL26"/>
<comment type="caution">
    <text evidence="2">The sequence shown here is derived from an EMBL/GenBank/DDBJ whole genome shotgun (WGS) entry which is preliminary data.</text>
</comment>